<dbReference type="Proteomes" id="UP000779574">
    <property type="component" value="Unassembled WGS sequence"/>
</dbReference>
<dbReference type="InterPro" id="IPR038883">
    <property type="entry name" value="AN11006-like"/>
</dbReference>
<dbReference type="AlphaFoldDB" id="A0A9P8ECV4"/>
<feature type="non-terminal residue" evidence="1">
    <location>
        <position position="1"/>
    </location>
</feature>
<dbReference type="EMBL" id="JAHFXF010000557">
    <property type="protein sequence ID" value="KAG9685698.1"/>
    <property type="molecule type" value="Genomic_DNA"/>
</dbReference>
<comment type="caution">
    <text evidence="1">The sequence shown here is derived from an EMBL/GenBank/DDBJ whole genome shotgun (WGS) entry which is preliminary data.</text>
</comment>
<protein>
    <submittedName>
        <fullName evidence="1">Uncharacterized protein</fullName>
    </submittedName>
</protein>
<accession>A0A9P8ECV4</accession>
<dbReference type="PANTHER" id="PTHR42085:SF1">
    <property type="entry name" value="F-BOX DOMAIN-CONTAINING PROTEIN"/>
    <property type="match status" value="1"/>
</dbReference>
<reference evidence="1" key="1">
    <citation type="journal article" date="2021" name="J Fungi (Basel)">
        <title>Virulence traits and population genomics of the black yeast Aureobasidium melanogenum.</title>
        <authorList>
            <person name="Cernosa A."/>
            <person name="Sun X."/>
            <person name="Gostincar C."/>
            <person name="Fang C."/>
            <person name="Gunde-Cimerman N."/>
            <person name="Song Z."/>
        </authorList>
    </citation>
    <scope>NUCLEOTIDE SEQUENCE</scope>
    <source>
        <strain evidence="1">EXF-9911</strain>
    </source>
</reference>
<reference evidence="1" key="2">
    <citation type="submission" date="2021-08" db="EMBL/GenBank/DDBJ databases">
        <authorList>
            <person name="Gostincar C."/>
            <person name="Sun X."/>
            <person name="Song Z."/>
            <person name="Gunde-Cimerman N."/>
        </authorList>
    </citation>
    <scope>NUCLEOTIDE SEQUENCE</scope>
    <source>
        <strain evidence="1">EXF-9911</strain>
    </source>
</reference>
<sequence length="343" mass="38740">MPIFDQPHGGNHKSSRSESWLPELLSESKNAGTPCALVNFQLFSFISRPQPHSVLYPYSYRSAATIMSSFTTLAPEIRSLVYNELLQSSLSSEKRIVYECHCLKRCTPPCSHDRMFSVLSKRGQVKVPKTMERLVHLADIGDLLNLAATCHRLRSEILGLAWSNADIHIRSTNDKSETLIGYATNIFTNRLSPGCCNLIRTLHIDVPERTWKPDQMRALSTLVRDRLPEFKTLKVSIRRLGAYEHLRHPQQALSALANFPFHVAIIVRNNFSCNPFVILAMFLSPDGSVAAAVKRRDRSDQAHLDAVRSRGQKRRKLKLKREKKDLLVDILDATAAMRSLALG</sequence>
<organism evidence="1 2">
    <name type="scientific">Aureobasidium melanogenum</name>
    <name type="common">Aureobasidium pullulans var. melanogenum</name>
    <dbReference type="NCBI Taxonomy" id="46634"/>
    <lineage>
        <taxon>Eukaryota</taxon>
        <taxon>Fungi</taxon>
        <taxon>Dikarya</taxon>
        <taxon>Ascomycota</taxon>
        <taxon>Pezizomycotina</taxon>
        <taxon>Dothideomycetes</taxon>
        <taxon>Dothideomycetidae</taxon>
        <taxon>Dothideales</taxon>
        <taxon>Saccotheciaceae</taxon>
        <taxon>Aureobasidium</taxon>
    </lineage>
</organism>
<name>A0A9P8ECV4_AURME</name>
<evidence type="ECO:0000313" key="1">
    <source>
        <dbReference type="EMBL" id="KAG9685698.1"/>
    </source>
</evidence>
<gene>
    <name evidence="1" type="ORF">KCU76_g11530</name>
</gene>
<proteinExistence type="predicted"/>
<dbReference type="PANTHER" id="PTHR42085">
    <property type="entry name" value="F-BOX DOMAIN-CONTAINING PROTEIN"/>
    <property type="match status" value="1"/>
</dbReference>
<dbReference type="OrthoDB" id="3934122at2759"/>
<evidence type="ECO:0000313" key="2">
    <source>
        <dbReference type="Proteomes" id="UP000779574"/>
    </source>
</evidence>